<dbReference type="RefSeq" id="WP_167124194.1">
    <property type="nucleotide sequence ID" value="NZ_JAAQQR010000002.1"/>
</dbReference>
<dbReference type="Gene3D" id="3.40.50.1820">
    <property type="entry name" value="alpha/beta hydrolase"/>
    <property type="match status" value="1"/>
</dbReference>
<keyword evidence="2 5" id="KW-0378">Hydrolase</keyword>
<evidence type="ECO:0000313" key="5">
    <source>
        <dbReference type="EMBL" id="NID04509.1"/>
    </source>
</evidence>
<dbReference type="InterPro" id="IPR029058">
    <property type="entry name" value="AB_hydrolase_fold"/>
</dbReference>
<comment type="similarity">
    <text evidence="1">Belongs to the peptidase S33 family.</text>
</comment>
<dbReference type="Pfam" id="PF00561">
    <property type="entry name" value="Abhydrolase_1"/>
    <property type="match status" value="1"/>
</dbReference>
<name>A0ABX0Q1X1_9GAMM</name>
<dbReference type="InterPro" id="IPR050266">
    <property type="entry name" value="AB_hydrolase_sf"/>
</dbReference>
<dbReference type="PANTHER" id="PTHR43798">
    <property type="entry name" value="MONOACYLGLYCEROL LIPASE"/>
    <property type="match status" value="1"/>
</dbReference>
<evidence type="ECO:0000256" key="1">
    <source>
        <dbReference type="ARBA" id="ARBA00010088"/>
    </source>
</evidence>
<accession>A0ABX0Q1X1</accession>
<dbReference type="PRINTS" id="PR00793">
    <property type="entry name" value="PROAMNOPTASE"/>
</dbReference>
<proteinExistence type="inferred from homology"/>
<reference evidence="5 6" key="1">
    <citation type="journal article" date="2011" name="Curr. Microbiol.">
        <title>Luteibacter jiangsuensis sp. nov.: a methamidophos-degrading bacterium isolated from a methamidophos-manufacturing factory.</title>
        <authorList>
            <person name="Wang L."/>
            <person name="Wang G.L."/>
            <person name="Li S.P."/>
            <person name="Jiang J.D."/>
        </authorList>
    </citation>
    <scope>NUCLEOTIDE SEQUENCE [LARGE SCALE GENOMIC DNA]</scope>
    <source>
        <strain evidence="5 6">CGMCC 1.10133</strain>
    </source>
</reference>
<dbReference type="InterPro" id="IPR002410">
    <property type="entry name" value="Peptidase_S33"/>
</dbReference>
<gene>
    <name evidence="5" type="ORF">HBF26_06410</name>
</gene>
<keyword evidence="6" id="KW-1185">Reference proteome</keyword>
<dbReference type="GO" id="GO:0016787">
    <property type="term" value="F:hydrolase activity"/>
    <property type="evidence" value="ECO:0007669"/>
    <property type="project" value="UniProtKB-KW"/>
</dbReference>
<evidence type="ECO:0000256" key="3">
    <source>
        <dbReference type="SAM" id="SignalP"/>
    </source>
</evidence>
<evidence type="ECO:0000313" key="6">
    <source>
        <dbReference type="Proteomes" id="UP001429601"/>
    </source>
</evidence>
<protein>
    <submittedName>
        <fullName evidence="5">Alpha/beta hydrolase</fullName>
    </submittedName>
</protein>
<sequence>MRKLPSLILTCTLACTLAPGARATNANAKRTEDVYGQLQRNAWYLPTADHAANLYVTELGAGPLVVFLHGGPGNDFHYIIDALRPQLDKHKFVLFDQRGSLLSPVPDAAASKLSMGQLVDDLETLRKSLGVPKLVLFAHSFGTLLTLSYYQAHPDHVAGLVLAASVPPSFELKTWLSEMRPRQKALRERKYEIAAATTAAHLPADPKNDTAEQKTIRWRIESQASVNVINLDHWREVVGGKVFYNSDVADAISSTIPPSFDIRAVLEAHPVPITIIQGDRDYIDPAAASWSGEVEAGKVQESVMPSASHYSWIDDPSRFAEALDHGLSRADAGR</sequence>
<feature type="chain" id="PRO_5046954106" evidence="3">
    <location>
        <begin position="24"/>
        <end position="334"/>
    </location>
</feature>
<comment type="caution">
    <text evidence="5">The sequence shown here is derived from an EMBL/GenBank/DDBJ whole genome shotgun (WGS) entry which is preliminary data.</text>
</comment>
<evidence type="ECO:0000256" key="2">
    <source>
        <dbReference type="ARBA" id="ARBA00022801"/>
    </source>
</evidence>
<evidence type="ECO:0000259" key="4">
    <source>
        <dbReference type="Pfam" id="PF00561"/>
    </source>
</evidence>
<feature type="domain" description="AB hydrolase-1" evidence="4">
    <location>
        <begin position="63"/>
        <end position="316"/>
    </location>
</feature>
<dbReference type="PANTHER" id="PTHR43798:SF31">
    <property type="entry name" value="AB HYDROLASE SUPERFAMILY PROTEIN YCLE"/>
    <property type="match status" value="1"/>
</dbReference>
<organism evidence="5 6">
    <name type="scientific">Luteibacter jiangsuensis</name>
    <dbReference type="NCBI Taxonomy" id="637577"/>
    <lineage>
        <taxon>Bacteria</taxon>
        <taxon>Pseudomonadati</taxon>
        <taxon>Pseudomonadota</taxon>
        <taxon>Gammaproteobacteria</taxon>
        <taxon>Lysobacterales</taxon>
        <taxon>Rhodanobacteraceae</taxon>
        <taxon>Luteibacter</taxon>
    </lineage>
</organism>
<feature type="signal peptide" evidence="3">
    <location>
        <begin position="1"/>
        <end position="23"/>
    </location>
</feature>
<dbReference type="EMBL" id="JAAQQR010000002">
    <property type="protein sequence ID" value="NID04509.1"/>
    <property type="molecule type" value="Genomic_DNA"/>
</dbReference>
<dbReference type="InterPro" id="IPR000073">
    <property type="entry name" value="AB_hydrolase_1"/>
</dbReference>
<keyword evidence="3" id="KW-0732">Signal</keyword>
<dbReference type="SUPFAM" id="SSF53474">
    <property type="entry name" value="alpha/beta-Hydrolases"/>
    <property type="match status" value="1"/>
</dbReference>
<dbReference type="Proteomes" id="UP001429601">
    <property type="component" value="Unassembled WGS sequence"/>
</dbReference>